<sequence>MKHIPFQLELVPDLPNIVGNKDYKDFRKLLERIEEVLIFSGIEDLAVQSFIESHLRIGDNEEGFISDKGQISSQKERIKILVVKTLRCNLAR</sequence>
<proteinExistence type="predicted"/>
<reference evidence="1" key="1">
    <citation type="submission" date="2018-05" db="EMBL/GenBank/DDBJ databases">
        <authorList>
            <person name="Lanie J.A."/>
            <person name="Ng W.-L."/>
            <person name="Kazmierczak K.M."/>
            <person name="Andrzejewski T.M."/>
            <person name="Davidsen T.M."/>
            <person name="Wayne K.J."/>
            <person name="Tettelin H."/>
            <person name="Glass J.I."/>
            <person name="Rusch D."/>
            <person name="Podicherti R."/>
            <person name="Tsui H.-C.T."/>
            <person name="Winkler M.E."/>
        </authorList>
    </citation>
    <scope>NUCLEOTIDE SEQUENCE</scope>
</reference>
<name>A0A383BHU2_9ZZZZ</name>
<accession>A0A383BHU2</accession>
<gene>
    <name evidence="1" type="ORF">METZ01_LOCUS472620</name>
</gene>
<protein>
    <submittedName>
        <fullName evidence="1">Uncharacterized protein</fullName>
    </submittedName>
</protein>
<organism evidence="1">
    <name type="scientific">marine metagenome</name>
    <dbReference type="NCBI Taxonomy" id="408172"/>
    <lineage>
        <taxon>unclassified sequences</taxon>
        <taxon>metagenomes</taxon>
        <taxon>ecological metagenomes</taxon>
    </lineage>
</organism>
<evidence type="ECO:0000313" key="1">
    <source>
        <dbReference type="EMBL" id="SVE19766.1"/>
    </source>
</evidence>
<dbReference type="EMBL" id="UINC01200743">
    <property type="protein sequence ID" value="SVE19766.1"/>
    <property type="molecule type" value="Genomic_DNA"/>
</dbReference>
<dbReference type="AlphaFoldDB" id="A0A383BHU2"/>